<protein>
    <submittedName>
        <fullName evidence="2">Uncharacterized protein</fullName>
    </submittedName>
</protein>
<evidence type="ECO:0000313" key="3">
    <source>
        <dbReference type="Proteomes" id="UP000053095"/>
    </source>
</evidence>
<evidence type="ECO:0000313" key="2">
    <source>
        <dbReference type="EMBL" id="GAM33555.1"/>
    </source>
</evidence>
<accession>A0A0B8N2K7</accession>
<organism evidence="2 3">
    <name type="scientific">Talaromyces pinophilus</name>
    <name type="common">Penicillium pinophilum</name>
    <dbReference type="NCBI Taxonomy" id="128442"/>
    <lineage>
        <taxon>Eukaryota</taxon>
        <taxon>Fungi</taxon>
        <taxon>Dikarya</taxon>
        <taxon>Ascomycota</taxon>
        <taxon>Pezizomycotina</taxon>
        <taxon>Eurotiomycetes</taxon>
        <taxon>Eurotiomycetidae</taxon>
        <taxon>Eurotiales</taxon>
        <taxon>Trichocomaceae</taxon>
        <taxon>Talaromyces</taxon>
        <taxon>Talaromyces sect. Talaromyces</taxon>
    </lineage>
</organism>
<feature type="compositionally biased region" description="Polar residues" evidence="1">
    <location>
        <begin position="1"/>
        <end position="12"/>
    </location>
</feature>
<proteinExistence type="predicted"/>
<dbReference type="PANTHER" id="PTHR38115:SF1">
    <property type="entry name" value="LIPOCALIN-LIKE DOMAIN-CONTAINING PROTEIN"/>
    <property type="match status" value="1"/>
</dbReference>
<reference evidence="3" key="1">
    <citation type="journal article" date="2015" name="Genome Announc.">
        <title>Draft genome sequence of Talaromyces cellulolyticus strain Y-94, a source of lignocellulosic biomass-degrading enzymes.</title>
        <authorList>
            <person name="Fujii T."/>
            <person name="Koike H."/>
            <person name="Sawayama S."/>
            <person name="Yano S."/>
            <person name="Inoue H."/>
        </authorList>
    </citation>
    <scope>NUCLEOTIDE SEQUENCE [LARGE SCALE GENOMIC DNA]</scope>
    <source>
        <strain evidence="3">Y-94</strain>
    </source>
</reference>
<evidence type="ECO:0000256" key="1">
    <source>
        <dbReference type="SAM" id="MobiDB-lite"/>
    </source>
</evidence>
<sequence>MGSDTDGSTSMRLEQASGGLKGEPENRQLTWAEFEHNDTLFGPVIIRSHYIAGTRYLDKGFRPIVELQTTAAGSDVRPFLTELIGADLEAESGHMTVEKVFIHDFVRSTNSGWTAEQIWALEIIGEEEFLTRRVVVVNSTSTELAHVLYRRE</sequence>
<dbReference type="PANTHER" id="PTHR38115">
    <property type="entry name" value="LIPOCALIN-LIKE DOMAIN-CONTAINING PROTEIN"/>
    <property type="match status" value="1"/>
</dbReference>
<dbReference type="AlphaFoldDB" id="A0A0B8N2K7"/>
<dbReference type="Proteomes" id="UP000053095">
    <property type="component" value="Unassembled WGS sequence"/>
</dbReference>
<name>A0A0B8N2K7_TALPI</name>
<feature type="region of interest" description="Disordered" evidence="1">
    <location>
        <begin position="1"/>
        <end position="24"/>
    </location>
</feature>
<dbReference type="InterPro" id="IPR053037">
    <property type="entry name" value="Pericyclase_pydY-like"/>
</dbReference>
<dbReference type="EMBL" id="DF933807">
    <property type="protein sequence ID" value="GAM33555.1"/>
    <property type="molecule type" value="Genomic_DNA"/>
</dbReference>
<gene>
    <name evidence="2" type="ORF">TCE0_011f00533</name>
</gene>
<keyword evidence="3" id="KW-1185">Reference proteome</keyword>